<evidence type="ECO:0000256" key="10">
    <source>
        <dbReference type="SAM" id="MobiDB-lite"/>
    </source>
</evidence>
<dbReference type="EMBL" id="LO017727">
    <property type="protein sequence ID" value="CRH06769.1"/>
    <property type="molecule type" value="Genomic_DNA"/>
</dbReference>
<dbReference type="InterPro" id="IPR008280">
    <property type="entry name" value="Tub_FtsZ_C"/>
</dbReference>
<dbReference type="Pfam" id="PF12327">
    <property type="entry name" value="FtsZ_C"/>
    <property type="match status" value="1"/>
</dbReference>
<keyword evidence="3 8" id="KW-0132">Cell division</keyword>
<evidence type="ECO:0000256" key="4">
    <source>
        <dbReference type="ARBA" id="ARBA00022741"/>
    </source>
</evidence>
<feature type="binding site" evidence="8">
    <location>
        <position position="144"/>
    </location>
    <ligand>
        <name>GTP</name>
        <dbReference type="ChEBI" id="CHEBI:37565"/>
    </ligand>
</feature>
<dbReference type="FunFam" id="3.40.50.1440:FF:000023">
    <property type="entry name" value="Cell division protein FtsZ"/>
    <property type="match status" value="1"/>
</dbReference>
<keyword evidence="5 8" id="KW-0342">GTP-binding</keyword>
<feature type="domain" description="Tubulin/FtsZ GTPase" evidence="11">
    <location>
        <begin position="14"/>
        <end position="206"/>
    </location>
</feature>
<name>A0A1S7LKV0_MAGMO</name>
<dbReference type="GO" id="GO:0005525">
    <property type="term" value="F:GTP binding"/>
    <property type="evidence" value="ECO:0007669"/>
    <property type="project" value="UniProtKB-UniRule"/>
</dbReference>
<organism evidence="13">
    <name type="scientific">Magnetococcus massalia (strain MO-1)</name>
    <dbReference type="NCBI Taxonomy" id="451514"/>
    <lineage>
        <taxon>Bacteria</taxon>
        <taxon>Pseudomonadati</taxon>
        <taxon>Pseudomonadota</taxon>
        <taxon>Magnetococcia</taxon>
        <taxon>Magnetococcales</taxon>
        <taxon>Magnetococcaceae</taxon>
        <taxon>Magnetococcus</taxon>
    </lineage>
</organism>
<dbReference type="SMART" id="SM00865">
    <property type="entry name" value="Tubulin_C"/>
    <property type="match status" value="1"/>
</dbReference>
<feature type="binding site" evidence="8">
    <location>
        <begin position="109"/>
        <end position="111"/>
    </location>
    <ligand>
        <name>GTP</name>
        <dbReference type="ChEBI" id="CHEBI:37565"/>
    </ligand>
</feature>
<dbReference type="InterPro" id="IPR036525">
    <property type="entry name" value="Tubulin/FtsZ_GTPase_sf"/>
</dbReference>
<dbReference type="HAMAP" id="MF_00909">
    <property type="entry name" value="FtsZ"/>
    <property type="match status" value="1"/>
</dbReference>
<comment type="subunit">
    <text evidence="8">Homodimer. Polymerizes to form a dynamic ring structure in a strictly GTP-dependent manner. Interacts directly with several other division proteins.</text>
</comment>
<dbReference type="InterPro" id="IPR024757">
    <property type="entry name" value="FtsZ_C"/>
</dbReference>
<dbReference type="PROSITE" id="PS01134">
    <property type="entry name" value="FTSZ_1"/>
    <property type="match status" value="1"/>
</dbReference>
<evidence type="ECO:0000256" key="9">
    <source>
        <dbReference type="NCBIfam" id="TIGR00065"/>
    </source>
</evidence>
<reference evidence="13" key="1">
    <citation type="submission" date="2015-04" db="EMBL/GenBank/DDBJ databases">
        <authorList>
            <person name="Syromyatnikov M.Y."/>
            <person name="Popov V.N."/>
        </authorList>
    </citation>
    <scope>NUCLEOTIDE SEQUENCE</scope>
    <source>
        <strain evidence="13">MO-1</strain>
    </source>
</reference>
<feature type="binding site" evidence="8">
    <location>
        <position position="188"/>
    </location>
    <ligand>
        <name>GTP</name>
        <dbReference type="ChEBI" id="CHEBI:37565"/>
    </ligand>
</feature>
<feature type="binding site" evidence="8">
    <location>
        <begin position="22"/>
        <end position="26"/>
    </location>
    <ligand>
        <name>GTP</name>
        <dbReference type="ChEBI" id="CHEBI:37565"/>
    </ligand>
</feature>
<keyword evidence="4 8" id="KW-0547">Nucleotide-binding</keyword>
<comment type="similarity">
    <text evidence="1 8">Belongs to the FtsZ family.</text>
</comment>
<accession>A0A1S7LKV0</accession>
<dbReference type="NCBIfam" id="TIGR00065">
    <property type="entry name" value="ftsZ"/>
    <property type="match status" value="1"/>
</dbReference>
<evidence type="ECO:0000259" key="11">
    <source>
        <dbReference type="SMART" id="SM00864"/>
    </source>
</evidence>
<dbReference type="GO" id="GO:0000917">
    <property type="term" value="P:division septum assembly"/>
    <property type="evidence" value="ECO:0007669"/>
    <property type="project" value="UniProtKB-KW"/>
</dbReference>
<protein>
    <recommendedName>
        <fullName evidence="8 9">Cell division protein FtsZ</fullName>
    </recommendedName>
</protein>
<dbReference type="SUPFAM" id="SSF52490">
    <property type="entry name" value="Tubulin nucleotide-binding domain-like"/>
    <property type="match status" value="1"/>
</dbReference>
<dbReference type="SUPFAM" id="SSF55307">
    <property type="entry name" value="Tubulin C-terminal domain-like"/>
    <property type="match status" value="1"/>
</dbReference>
<feature type="binding site" evidence="8">
    <location>
        <position position="140"/>
    </location>
    <ligand>
        <name>GTP</name>
        <dbReference type="ChEBI" id="CHEBI:37565"/>
    </ligand>
</feature>
<dbReference type="GO" id="GO:0005737">
    <property type="term" value="C:cytoplasm"/>
    <property type="evidence" value="ECO:0007669"/>
    <property type="project" value="UniProtKB-SubCell"/>
</dbReference>
<proteinExistence type="inferred from homology"/>
<feature type="compositionally biased region" description="Low complexity" evidence="10">
    <location>
        <begin position="345"/>
        <end position="393"/>
    </location>
</feature>
<evidence type="ECO:0000259" key="12">
    <source>
        <dbReference type="SMART" id="SM00865"/>
    </source>
</evidence>
<dbReference type="InterPro" id="IPR000158">
    <property type="entry name" value="Cell_div_FtsZ"/>
</dbReference>
<dbReference type="GO" id="GO:0043093">
    <property type="term" value="P:FtsZ-dependent cytokinesis"/>
    <property type="evidence" value="ECO:0007669"/>
    <property type="project" value="UniProtKB-UniRule"/>
</dbReference>
<evidence type="ECO:0000256" key="7">
    <source>
        <dbReference type="ARBA" id="ARBA00023306"/>
    </source>
</evidence>
<evidence type="ECO:0000313" key="13">
    <source>
        <dbReference type="EMBL" id="CRH06769.1"/>
    </source>
</evidence>
<dbReference type="Gene3D" id="3.40.50.1440">
    <property type="entry name" value="Tubulin/FtsZ, GTPase domain"/>
    <property type="match status" value="1"/>
</dbReference>
<dbReference type="GO" id="GO:0003924">
    <property type="term" value="F:GTPase activity"/>
    <property type="evidence" value="ECO:0007669"/>
    <property type="project" value="UniProtKB-UniRule"/>
</dbReference>
<feature type="compositionally biased region" description="Basic and acidic residues" evidence="10">
    <location>
        <begin position="398"/>
        <end position="425"/>
    </location>
</feature>
<dbReference type="SMART" id="SM00864">
    <property type="entry name" value="Tubulin"/>
    <property type="match status" value="1"/>
</dbReference>
<comment type="function">
    <text evidence="8">Essential cell division protein that forms a contractile ring structure (Z ring) at the future cell division site. The regulation of the ring assembly controls the timing and the location of cell division. One of the functions of the FtsZ ring is to recruit other cell division proteins to the septum to produce a new cell wall between the dividing cells. Binds GTP and shows GTPase activity.</text>
</comment>
<dbReference type="InterPro" id="IPR037103">
    <property type="entry name" value="Tubulin/FtsZ-like_C"/>
</dbReference>
<keyword evidence="7 8" id="KW-0131">Cell cycle</keyword>
<feature type="region of interest" description="Disordered" evidence="10">
    <location>
        <begin position="345"/>
        <end position="437"/>
    </location>
</feature>
<dbReference type="InterPro" id="IPR018316">
    <property type="entry name" value="Tubulin/FtsZ_2-layer-sand-dom"/>
</dbReference>
<dbReference type="GO" id="GO:0032153">
    <property type="term" value="C:cell division site"/>
    <property type="evidence" value="ECO:0007669"/>
    <property type="project" value="UniProtKB-UniRule"/>
</dbReference>
<dbReference type="PANTHER" id="PTHR30314:SF3">
    <property type="entry name" value="MITOCHONDRIAL DIVISION PROTEIN FSZA"/>
    <property type="match status" value="1"/>
</dbReference>
<gene>
    <name evidence="8 13" type="primary">ftsZ</name>
    <name evidence="13" type="ORF">MAGMO_2614</name>
</gene>
<dbReference type="AlphaFoldDB" id="A0A1S7LKV0"/>
<keyword evidence="6 8" id="KW-0717">Septation</keyword>
<evidence type="ECO:0000256" key="3">
    <source>
        <dbReference type="ARBA" id="ARBA00022618"/>
    </source>
</evidence>
<dbReference type="InterPro" id="IPR020805">
    <property type="entry name" value="Cell_div_FtsZ_CS"/>
</dbReference>
<dbReference type="CDD" id="cd02201">
    <property type="entry name" value="FtsZ_type1"/>
    <property type="match status" value="1"/>
</dbReference>
<evidence type="ECO:0000256" key="5">
    <source>
        <dbReference type="ARBA" id="ARBA00023134"/>
    </source>
</evidence>
<evidence type="ECO:0000256" key="1">
    <source>
        <dbReference type="ARBA" id="ARBA00009690"/>
    </source>
</evidence>
<evidence type="ECO:0000256" key="2">
    <source>
        <dbReference type="ARBA" id="ARBA00022490"/>
    </source>
</evidence>
<feature type="domain" description="Tubulin/FtsZ 2-layer sandwich" evidence="12">
    <location>
        <begin position="208"/>
        <end position="326"/>
    </location>
</feature>
<sequence length="437" mass="47078">MSIEFAQTEELEARIKVVGVGGGGGNAINNMIQSHLEGVEFIVANTDSQALAKNLAPTRIQIGEDLTRGLGAGAKPEVGKGAAIETEDRIRQALEGADMVFITAGMGGGTGTGAAPEIARISKEMEILTVAVVTKPFSFEGKRRMRFAEEGLDELRDVVDTVITIPNQKLLQAVGKNTTMLDAFRKADDVLKQAVGGVTDLITQPGLINVDFADVRTVMEEMGQAVMGAAEATGDGRAMEAINNAISSPLLDDASIHGARGVLVNITGGYDLTLQEIDEAVMVVHDMAHQDANIVFGTTLDERLENTVRVTVVATGIGEAAQAGLPGSEQLLNDVVATTPSMDAPMAAAPQQPQEPTMQQTGAQQQPYQQQMQQQMQQPMQQQQPMAQQPQAPVTNVVDRDYVLQMRQERQERQRRTSMDGHSEDFDVPTFLRRQMD</sequence>
<comment type="subcellular location">
    <subcellularLocation>
        <location evidence="8">Cytoplasm</location>
    </subcellularLocation>
    <text evidence="8">Assembles at midcell at the inner surface of the cytoplasmic membrane.</text>
</comment>
<evidence type="ECO:0000256" key="6">
    <source>
        <dbReference type="ARBA" id="ARBA00023210"/>
    </source>
</evidence>
<dbReference type="PANTHER" id="PTHR30314">
    <property type="entry name" value="CELL DIVISION PROTEIN FTSZ-RELATED"/>
    <property type="match status" value="1"/>
</dbReference>
<evidence type="ECO:0000256" key="8">
    <source>
        <dbReference type="HAMAP-Rule" id="MF_00909"/>
    </source>
</evidence>
<dbReference type="Pfam" id="PF00091">
    <property type="entry name" value="Tubulin"/>
    <property type="match status" value="1"/>
</dbReference>
<dbReference type="GO" id="GO:0051258">
    <property type="term" value="P:protein polymerization"/>
    <property type="evidence" value="ECO:0007669"/>
    <property type="project" value="UniProtKB-UniRule"/>
</dbReference>
<dbReference type="InterPro" id="IPR003008">
    <property type="entry name" value="Tubulin_FtsZ_GTPase"/>
</dbReference>
<dbReference type="Gene3D" id="3.30.1330.20">
    <property type="entry name" value="Tubulin/FtsZ, C-terminal domain"/>
    <property type="match status" value="1"/>
</dbReference>
<keyword evidence="2 8" id="KW-0963">Cytoplasm</keyword>
<dbReference type="InterPro" id="IPR045061">
    <property type="entry name" value="FtsZ/CetZ"/>
</dbReference>
<dbReference type="PRINTS" id="PR00423">
    <property type="entry name" value="CELLDVISFTSZ"/>
</dbReference>